<evidence type="ECO:0000256" key="1">
    <source>
        <dbReference type="SAM" id="Coils"/>
    </source>
</evidence>
<feature type="non-terminal residue" evidence="2">
    <location>
        <position position="1"/>
    </location>
</feature>
<keyword evidence="1" id="KW-0175">Coiled coil</keyword>
<reference evidence="2" key="1">
    <citation type="journal article" date="2014" name="Front. Microbiol.">
        <title>High frequency of phylogenetically diverse reductive dehalogenase-homologous genes in deep subseafloor sedimentary metagenomes.</title>
        <authorList>
            <person name="Kawai M."/>
            <person name="Futagami T."/>
            <person name="Toyoda A."/>
            <person name="Takaki Y."/>
            <person name="Nishi S."/>
            <person name="Hori S."/>
            <person name="Arai W."/>
            <person name="Tsubouchi T."/>
            <person name="Morono Y."/>
            <person name="Uchiyama I."/>
            <person name="Ito T."/>
            <person name="Fujiyama A."/>
            <person name="Inagaki F."/>
            <person name="Takami H."/>
        </authorList>
    </citation>
    <scope>NUCLEOTIDE SEQUENCE</scope>
    <source>
        <strain evidence="2">Expedition CK06-06</strain>
    </source>
</reference>
<dbReference type="EMBL" id="BARU01040233">
    <property type="protein sequence ID" value="GAH88937.1"/>
    <property type="molecule type" value="Genomic_DNA"/>
</dbReference>
<comment type="caution">
    <text evidence="2">The sequence shown here is derived from an EMBL/GenBank/DDBJ whole genome shotgun (WGS) entry which is preliminary data.</text>
</comment>
<dbReference type="AlphaFoldDB" id="X1J4N3"/>
<organism evidence="2">
    <name type="scientific">marine sediment metagenome</name>
    <dbReference type="NCBI Taxonomy" id="412755"/>
    <lineage>
        <taxon>unclassified sequences</taxon>
        <taxon>metagenomes</taxon>
        <taxon>ecological metagenomes</taxon>
    </lineage>
</organism>
<proteinExistence type="predicted"/>
<gene>
    <name evidence="2" type="ORF">S03H2_62231</name>
</gene>
<evidence type="ECO:0000313" key="2">
    <source>
        <dbReference type="EMBL" id="GAH88937.1"/>
    </source>
</evidence>
<sequence>VAKFFDELKDYDAKTGFQGEIHRLEIITGTKRLEAEKWQAEEEALKRKHDDLKEAIGAVYALRAKGIKVSQIPIWQHIFNRFETVEQFDEYIAQYGDAIKLLNARKQETESHELRLAQVQSQLETLEKKRTKIEASIDALKVAGVKELKAMTEATEKQLKAMVATQIRETRVVGQGVGKELDNLLATQIKETRAVGQVVKNELDNLFAQLDALGEKAIGVGRAVGIVEEQMRRD</sequence>
<feature type="non-terminal residue" evidence="2">
    <location>
        <position position="234"/>
    </location>
</feature>
<protein>
    <submittedName>
        <fullName evidence="2">Uncharacterized protein</fullName>
    </submittedName>
</protein>
<feature type="coiled-coil region" evidence="1">
    <location>
        <begin position="109"/>
        <end position="143"/>
    </location>
</feature>
<accession>X1J4N3</accession>
<name>X1J4N3_9ZZZZ</name>